<organism evidence="1">
    <name type="scientific">Culex pipiens</name>
    <name type="common">House mosquito</name>
    <dbReference type="NCBI Taxonomy" id="7175"/>
    <lineage>
        <taxon>Eukaryota</taxon>
        <taxon>Metazoa</taxon>
        <taxon>Ecdysozoa</taxon>
        <taxon>Arthropoda</taxon>
        <taxon>Hexapoda</taxon>
        <taxon>Insecta</taxon>
        <taxon>Pterygota</taxon>
        <taxon>Neoptera</taxon>
        <taxon>Endopterygota</taxon>
        <taxon>Diptera</taxon>
        <taxon>Nematocera</taxon>
        <taxon>Culicoidea</taxon>
        <taxon>Culicidae</taxon>
        <taxon>Culicinae</taxon>
        <taxon>Culicini</taxon>
        <taxon>Culex</taxon>
        <taxon>Culex</taxon>
    </lineage>
</organism>
<name>A0A8D8B361_CULPI</name>
<dbReference type="EMBL" id="HBUE01057104">
    <property type="protein sequence ID" value="CAG6466807.1"/>
    <property type="molecule type" value="Transcribed_RNA"/>
</dbReference>
<dbReference type="EMBL" id="HBUE01057102">
    <property type="protein sequence ID" value="CAG6466801.1"/>
    <property type="molecule type" value="Transcribed_RNA"/>
</dbReference>
<sequence length="107" mass="11970">MIWRSATRCTSTTCPRTTTGRIWPITTLARTVSTPERPKELHLIFAFLMAFAVASTGCESWRSDIGKLRTPTTPTETTLVDCWDRRSANIGTRFGRTSTSRRTTGTV</sequence>
<evidence type="ECO:0000313" key="1">
    <source>
        <dbReference type="EMBL" id="CAG6466804.1"/>
    </source>
</evidence>
<proteinExistence type="predicted"/>
<dbReference type="EMBL" id="HBUE01057105">
    <property type="protein sequence ID" value="CAG6466810.1"/>
    <property type="molecule type" value="Transcribed_RNA"/>
</dbReference>
<dbReference type="AlphaFoldDB" id="A0A8D8B361"/>
<protein>
    <submittedName>
        <fullName evidence="1">(northern house mosquito) hypothetical protein</fullName>
    </submittedName>
</protein>
<reference evidence="1" key="1">
    <citation type="submission" date="2021-05" db="EMBL/GenBank/DDBJ databases">
        <authorList>
            <person name="Alioto T."/>
            <person name="Alioto T."/>
            <person name="Gomez Garrido J."/>
        </authorList>
    </citation>
    <scope>NUCLEOTIDE SEQUENCE</scope>
</reference>
<accession>A0A8D8B361</accession>
<dbReference type="EMBL" id="HBUE01057103">
    <property type="protein sequence ID" value="CAG6466804.1"/>
    <property type="molecule type" value="Transcribed_RNA"/>
</dbReference>